<reference evidence="3 4" key="1">
    <citation type="journal article" date="2015" name="Fungal Genet. Biol.">
        <title>Evolution of novel wood decay mechanisms in Agaricales revealed by the genome sequences of Fistulina hepatica and Cylindrobasidium torrendii.</title>
        <authorList>
            <person name="Floudas D."/>
            <person name="Held B.W."/>
            <person name="Riley R."/>
            <person name="Nagy L.G."/>
            <person name="Koehler G."/>
            <person name="Ransdell A.S."/>
            <person name="Younus H."/>
            <person name="Chow J."/>
            <person name="Chiniquy J."/>
            <person name="Lipzen A."/>
            <person name="Tritt A."/>
            <person name="Sun H."/>
            <person name="Haridas S."/>
            <person name="LaButti K."/>
            <person name="Ohm R.A."/>
            <person name="Kues U."/>
            <person name="Blanchette R.A."/>
            <person name="Grigoriev I.V."/>
            <person name="Minto R.E."/>
            <person name="Hibbett D.S."/>
        </authorList>
    </citation>
    <scope>NUCLEOTIDE SEQUENCE [LARGE SCALE GENOMIC DNA]</scope>
    <source>
        <strain evidence="3 4">FP15055 ss-10</strain>
    </source>
</reference>
<dbReference type="EMBL" id="KN880530">
    <property type="protein sequence ID" value="KIY67287.1"/>
    <property type="molecule type" value="Genomic_DNA"/>
</dbReference>
<evidence type="ECO:0000313" key="4">
    <source>
        <dbReference type="Proteomes" id="UP000054007"/>
    </source>
</evidence>
<dbReference type="Pfam" id="PF01936">
    <property type="entry name" value="NYN"/>
    <property type="match status" value="1"/>
</dbReference>
<evidence type="ECO:0000256" key="1">
    <source>
        <dbReference type="SAM" id="MobiDB-lite"/>
    </source>
</evidence>
<organism evidence="3 4">
    <name type="scientific">Cylindrobasidium torrendii FP15055 ss-10</name>
    <dbReference type="NCBI Taxonomy" id="1314674"/>
    <lineage>
        <taxon>Eukaryota</taxon>
        <taxon>Fungi</taxon>
        <taxon>Dikarya</taxon>
        <taxon>Basidiomycota</taxon>
        <taxon>Agaricomycotina</taxon>
        <taxon>Agaricomycetes</taxon>
        <taxon>Agaricomycetidae</taxon>
        <taxon>Agaricales</taxon>
        <taxon>Marasmiineae</taxon>
        <taxon>Physalacriaceae</taxon>
        <taxon>Cylindrobasidium</taxon>
    </lineage>
</organism>
<feature type="compositionally biased region" description="Polar residues" evidence="1">
    <location>
        <begin position="171"/>
        <end position="181"/>
    </location>
</feature>
<dbReference type="InterPro" id="IPR021139">
    <property type="entry name" value="NYN"/>
</dbReference>
<evidence type="ECO:0000259" key="2">
    <source>
        <dbReference type="Pfam" id="PF01936"/>
    </source>
</evidence>
<name>A0A0D7B9U9_9AGAR</name>
<proteinExistence type="predicted"/>
<sequence length="228" mass="23937">MAKAGKVTKIASRRVGIFWDYESCPAPPGAYGDEIVRNIRQISGEPTLFNVYIDSVEHVGLNDFCHELQVSGVNMVLTPRGRGQAAIMNADSLLFALAGIPGETVIVFVAADRAFAYAASKLRVLGYHVTVIAPSGAREARLLASNALKAYNWVDVVCGPSSSVPDPGPTKETSTTSSSGCIQAGSESPVGKTAAPQLGDCIPLWDLLPPASIGEASIRPPDVSQLSL</sequence>
<dbReference type="STRING" id="1314674.A0A0D7B9U9"/>
<accession>A0A0D7B9U9</accession>
<dbReference type="GO" id="GO:0004540">
    <property type="term" value="F:RNA nuclease activity"/>
    <property type="evidence" value="ECO:0007669"/>
    <property type="project" value="InterPro"/>
</dbReference>
<dbReference type="AlphaFoldDB" id="A0A0D7B9U9"/>
<dbReference type="OrthoDB" id="549353at2759"/>
<feature type="region of interest" description="Disordered" evidence="1">
    <location>
        <begin position="162"/>
        <end position="192"/>
    </location>
</feature>
<dbReference type="Proteomes" id="UP000054007">
    <property type="component" value="Unassembled WGS sequence"/>
</dbReference>
<gene>
    <name evidence="3" type="ORF">CYLTODRAFT_490778</name>
</gene>
<feature type="domain" description="NYN" evidence="2">
    <location>
        <begin position="14"/>
        <end position="137"/>
    </location>
</feature>
<evidence type="ECO:0000313" key="3">
    <source>
        <dbReference type="EMBL" id="KIY67287.1"/>
    </source>
</evidence>
<protein>
    <recommendedName>
        <fullName evidence="2">NYN domain-containing protein</fullName>
    </recommendedName>
</protein>
<keyword evidence="4" id="KW-1185">Reference proteome</keyword>